<feature type="region of interest" description="Disordered" evidence="2">
    <location>
        <begin position="135"/>
        <end position="173"/>
    </location>
</feature>
<reference evidence="4" key="2">
    <citation type="submission" date="2022-01" db="EMBL/GenBank/DDBJ databases">
        <authorList>
            <person name="Yamashiro T."/>
            <person name="Shiraishi A."/>
            <person name="Satake H."/>
            <person name="Nakayama K."/>
        </authorList>
    </citation>
    <scope>NUCLEOTIDE SEQUENCE</scope>
</reference>
<dbReference type="Gene3D" id="2.40.70.10">
    <property type="entry name" value="Acid Proteases"/>
    <property type="match status" value="1"/>
</dbReference>
<keyword evidence="1" id="KW-0863">Zinc-finger</keyword>
<dbReference type="Pfam" id="PF00098">
    <property type="entry name" value="zf-CCHC"/>
    <property type="match status" value="1"/>
</dbReference>
<keyword evidence="1" id="KW-0862">Zinc</keyword>
<keyword evidence="1" id="KW-0479">Metal-binding</keyword>
<keyword evidence="4" id="KW-0695">RNA-directed DNA polymerase</keyword>
<proteinExistence type="predicted"/>
<dbReference type="InterPro" id="IPR005162">
    <property type="entry name" value="Retrotrans_gag_dom"/>
</dbReference>
<evidence type="ECO:0000256" key="1">
    <source>
        <dbReference type="PROSITE-ProRule" id="PRU00047"/>
    </source>
</evidence>
<dbReference type="Pfam" id="PF03732">
    <property type="entry name" value="Retrotrans_gag"/>
    <property type="match status" value="1"/>
</dbReference>
<keyword evidence="4" id="KW-0808">Transferase</keyword>
<dbReference type="PANTHER" id="PTHR15503">
    <property type="entry name" value="LDOC1 RELATED"/>
    <property type="match status" value="1"/>
</dbReference>
<dbReference type="SUPFAM" id="SSF50630">
    <property type="entry name" value="Acid proteases"/>
    <property type="match status" value="1"/>
</dbReference>
<dbReference type="InterPro" id="IPR021109">
    <property type="entry name" value="Peptidase_aspartic_dom_sf"/>
</dbReference>
<dbReference type="InterPro" id="IPR032567">
    <property type="entry name" value="RTL1-rel"/>
</dbReference>
<organism evidence="4 5">
    <name type="scientific">Tanacetum coccineum</name>
    <dbReference type="NCBI Taxonomy" id="301880"/>
    <lineage>
        <taxon>Eukaryota</taxon>
        <taxon>Viridiplantae</taxon>
        <taxon>Streptophyta</taxon>
        <taxon>Embryophyta</taxon>
        <taxon>Tracheophyta</taxon>
        <taxon>Spermatophyta</taxon>
        <taxon>Magnoliopsida</taxon>
        <taxon>eudicotyledons</taxon>
        <taxon>Gunneridae</taxon>
        <taxon>Pentapetalae</taxon>
        <taxon>asterids</taxon>
        <taxon>campanulids</taxon>
        <taxon>Asterales</taxon>
        <taxon>Asteraceae</taxon>
        <taxon>Asteroideae</taxon>
        <taxon>Anthemideae</taxon>
        <taxon>Anthemidinae</taxon>
        <taxon>Tanacetum</taxon>
    </lineage>
</organism>
<keyword evidence="4" id="KW-0548">Nucleotidyltransferase</keyword>
<dbReference type="EMBL" id="BQNB010009761">
    <property type="protein sequence ID" value="GJS68033.1"/>
    <property type="molecule type" value="Genomic_DNA"/>
</dbReference>
<evidence type="ECO:0000313" key="4">
    <source>
        <dbReference type="EMBL" id="GJS68033.1"/>
    </source>
</evidence>
<evidence type="ECO:0000256" key="2">
    <source>
        <dbReference type="SAM" id="MobiDB-lite"/>
    </source>
</evidence>
<dbReference type="PANTHER" id="PTHR15503:SF45">
    <property type="entry name" value="RNA-DIRECTED DNA POLYMERASE HOMOLOG"/>
    <property type="match status" value="1"/>
</dbReference>
<evidence type="ECO:0000313" key="5">
    <source>
        <dbReference type="Proteomes" id="UP001151760"/>
    </source>
</evidence>
<reference evidence="4" key="1">
    <citation type="journal article" date="2022" name="Int. J. Mol. Sci.">
        <title>Draft Genome of Tanacetum Coccineum: Genomic Comparison of Closely Related Tanacetum-Family Plants.</title>
        <authorList>
            <person name="Yamashiro T."/>
            <person name="Shiraishi A."/>
            <person name="Nakayama K."/>
            <person name="Satake H."/>
        </authorList>
    </citation>
    <scope>NUCLEOTIDE SEQUENCE</scope>
</reference>
<keyword evidence="5" id="KW-1185">Reference proteome</keyword>
<feature type="compositionally biased region" description="Basic and acidic residues" evidence="2">
    <location>
        <begin position="138"/>
        <end position="161"/>
    </location>
</feature>
<comment type="caution">
    <text evidence="4">The sequence shown here is derived from an EMBL/GenBank/DDBJ whole genome shotgun (WGS) entry which is preliminary data.</text>
</comment>
<sequence>MGNGNGNGGGPPMVDYKGFMACGTSSLSQNWSSFIGKALTWWNTQVQARGRDAANAMVWNDFKALLTTEFCPSNEIEKLEGEFWNHSMVGADHAGYTDRFHELAKLVPHLVTPEAKPAILTAGILTDEAVRSGTLAKAGEKRKERDEASKSKSVGKDEKKAKGGRGFVATVPPRRENGNFPKCARCKGFHAEKGPCIVCYNCQRPGHMARDCRTPVRHVEPIRAVRPRDGQRACYECGSLDHLRPNYPKWNRGHNQSGNQLALEGNRNTQGNENRARGRAFNVNVVDALQDPNVVTGTYSLNNLYATVLFDSGADFSFISTKFAPLLNEKPSIANPGYVIEVANGKKEEVDRIFRGCRLELGDSIFPIDLIPLGQGSFDVIVGMDWLSNQKAVIVCHEKIVRIPVEEGKVLCVQGERNVRKTKTLMSTKANEPTLSDIPIVHDFEDVFPDDLSGLPPQRQVEFLIDLVPGVTPVAKFPYRLAPSEMQELSEQL</sequence>
<dbReference type="PROSITE" id="PS00141">
    <property type="entry name" value="ASP_PROTEASE"/>
    <property type="match status" value="1"/>
</dbReference>
<dbReference type="InterPro" id="IPR036875">
    <property type="entry name" value="Znf_CCHC_sf"/>
</dbReference>
<dbReference type="SUPFAM" id="SSF57756">
    <property type="entry name" value="Retrovirus zinc finger-like domains"/>
    <property type="match status" value="1"/>
</dbReference>
<feature type="domain" description="CCHC-type" evidence="3">
    <location>
        <begin position="199"/>
        <end position="213"/>
    </location>
</feature>
<dbReference type="PROSITE" id="PS50158">
    <property type="entry name" value="ZF_CCHC"/>
    <property type="match status" value="1"/>
</dbReference>
<dbReference type="Gene3D" id="4.10.60.10">
    <property type="entry name" value="Zinc finger, CCHC-type"/>
    <property type="match status" value="1"/>
</dbReference>
<dbReference type="InterPro" id="IPR001969">
    <property type="entry name" value="Aspartic_peptidase_AS"/>
</dbReference>
<dbReference type="InterPro" id="IPR001878">
    <property type="entry name" value="Znf_CCHC"/>
</dbReference>
<dbReference type="SMART" id="SM00343">
    <property type="entry name" value="ZnF_C2HC"/>
    <property type="match status" value="2"/>
</dbReference>
<name>A0ABQ4XT10_9ASTR</name>
<protein>
    <submittedName>
        <fullName evidence="4">Reverse transcriptase domain-containing protein</fullName>
    </submittedName>
</protein>
<dbReference type="CDD" id="cd00303">
    <property type="entry name" value="retropepsin_like"/>
    <property type="match status" value="1"/>
</dbReference>
<evidence type="ECO:0000259" key="3">
    <source>
        <dbReference type="PROSITE" id="PS50158"/>
    </source>
</evidence>
<dbReference type="Proteomes" id="UP001151760">
    <property type="component" value="Unassembled WGS sequence"/>
</dbReference>
<dbReference type="Pfam" id="PF08284">
    <property type="entry name" value="RVP_2"/>
    <property type="match status" value="1"/>
</dbReference>
<dbReference type="GO" id="GO:0003964">
    <property type="term" value="F:RNA-directed DNA polymerase activity"/>
    <property type="evidence" value="ECO:0007669"/>
    <property type="project" value="UniProtKB-KW"/>
</dbReference>
<accession>A0ABQ4XT10</accession>
<gene>
    <name evidence="4" type="ORF">Tco_0682598</name>
</gene>